<proteinExistence type="predicted"/>
<gene>
    <name evidence="1" type="ORF">ACH5RR_021803</name>
</gene>
<keyword evidence="2" id="KW-1185">Reference proteome</keyword>
<evidence type="ECO:0000313" key="1">
    <source>
        <dbReference type="EMBL" id="KAL3519214.1"/>
    </source>
</evidence>
<protein>
    <submittedName>
        <fullName evidence="1">Uncharacterized protein</fullName>
    </submittedName>
</protein>
<dbReference type="Proteomes" id="UP001630127">
    <property type="component" value="Unassembled WGS sequence"/>
</dbReference>
<accession>A0ABD2ZJB2</accession>
<dbReference type="EMBL" id="JBJUIK010000009">
    <property type="protein sequence ID" value="KAL3519214.1"/>
    <property type="molecule type" value="Genomic_DNA"/>
</dbReference>
<dbReference type="InterPro" id="IPR036691">
    <property type="entry name" value="Endo/exonu/phosph_ase_sf"/>
</dbReference>
<evidence type="ECO:0000313" key="2">
    <source>
        <dbReference type="Proteomes" id="UP001630127"/>
    </source>
</evidence>
<organism evidence="1 2">
    <name type="scientific">Cinchona calisaya</name>
    <dbReference type="NCBI Taxonomy" id="153742"/>
    <lineage>
        <taxon>Eukaryota</taxon>
        <taxon>Viridiplantae</taxon>
        <taxon>Streptophyta</taxon>
        <taxon>Embryophyta</taxon>
        <taxon>Tracheophyta</taxon>
        <taxon>Spermatophyta</taxon>
        <taxon>Magnoliopsida</taxon>
        <taxon>eudicotyledons</taxon>
        <taxon>Gunneridae</taxon>
        <taxon>Pentapetalae</taxon>
        <taxon>asterids</taxon>
        <taxon>lamiids</taxon>
        <taxon>Gentianales</taxon>
        <taxon>Rubiaceae</taxon>
        <taxon>Cinchonoideae</taxon>
        <taxon>Cinchoneae</taxon>
        <taxon>Cinchona</taxon>
    </lineage>
</organism>
<dbReference type="AlphaFoldDB" id="A0ABD2ZJB2"/>
<sequence length="180" mass="20714">MPSSNEEQVNASVQSLQTLETCARDAVLNNNCTIELFPRVSGQEVWVVAPSLDCPEQMKFKSVRPVQNRQQTWVLVENLKDPCIEDVLKKHIFLHEMLMDDHHSMDRPWLVGKDFNVVSSILEYLGFSVQNLNAMLEFNDAMSDFRLSQLPYSGSNFTWSRVSNGWVVWKHLDTIVVNIE</sequence>
<reference evidence="1 2" key="1">
    <citation type="submission" date="2024-11" db="EMBL/GenBank/DDBJ databases">
        <title>A near-complete genome assembly of Cinchona calisaya.</title>
        <authorList>
            <person name="Lian D.C."/>
            <person name="Zhao X.W."/>
            <person name="Wei L."/>
        </authorList>
    </citation>
    <scope>NUCLEOTIDE SEQUENCE [LARGE SCALE GENOMIC DNA]</scope>
    <source>
        <tissue evidence="1">Nenye</tissue>
    </source>
</reference>
<name>A0ABD2ZJB2_9GENT</name>
<dbReference type="SUPFAM" id="SSF56219">
    <property type="entry name" value="DNase I-like"/>
    <property type="match status" value="1"/>
</dbReference>
<comment type="caution">
    <text evidence="1">The sequence shown here is derived from an EMBL/GenBank/DDBJ whole genome shotgun (WGS) entry which is preliminary data.</text>
</comment>